<name>A0ABV6KTZ8_9BACI</name>
<accession>A0ABV6KTZ8</accession>
<keyword evidence="2" id="KW-1185">Reference proteome</keyword>
<protein>
    <submittedName>
        <fullName evidence="1">Dimethylarginine dimethylaminohydrolase family protein</fullName>
    </submittedName>
</protein>
<dbReference type="PANTHER" id="PTHR47271:SF2">
    <property type="entry name" value="ARGININE DEIMINASE"/>
    <property type="match status" value="1"/>
</dbReference>
<dbReference type="PANTHER" id="PTHR47271">
    <property type="entry name" value="ARGININE DEIMINASE"/>
    <property type="match status" value="1"/>
</dbReference>
<dbReference type="Pfam" id="PF19420">
    <property type="entry name" value="DDAH_eukar"/>
    <property type="match status" value="1"/>
</dbReference>
<dbReference type="EMBL" id="JBHLUU010000110">
    <property type="protein sequence ID" value="MFC0476744.1"/>
    <property type="molecule type" value="Genomic_DNA"/>
</dbReference>
<reference evidence="1 2" key="1">
    <citation type="submission" date="2024-09" db="EMBL/GenBank/DDBJ databases">
        <authorList>
            <person name="Sun Q."/>
            <person name="Mori K."/>
        </authorList>
    </citation>
    <scope>NUCLEOTIDE SEQUENCE [LARGE SCALE GENOMIC DNA]</scope>
    <source>
        <strain evidence="1 2">CGMCC 1.9126</strain>
    </source>
</reference>
<dbReference type="RefSeq" id="WP_377058596.1">
    <property type="nucleotide sequence ID" value="NZ_JBHLUU010000110.1"/>
</dbReference>
<dbReference type="SUPFAM" id="SSF55909">
    <property type="entry name" value="Pentein"/>
    <property type="match status" value="1"/>
</dbReference>
<dbReference type="Proteomes" id="UP001589738">
    <property type="component" value="Unassembled WGS sequence"/>
</dbReference>
<comment type="caution">
    <text evidence="1">The sequence shown here is derived from an EMBL/GenBank/DDBJ whole genome shotgun (WGS) entry which is preliminary data.</text>
</comment>
<gene>
    <name evidence="1" type="ORF">ACFFHF_16195</name>
</gene>
<organism evidence="1 2">
    <name type="scientific">Robertmurraya beringensis</name>
    <dbReference type="NCBI Taxonomy" id="641660"/>
    <lineage>
        <taxon>Bacteria</taxon>
        <taxon>Bacillati</taxon>
        <taxon>Bacillota</taxon>
        <taxon>Bacilli</taxon>
        <taxon>Bacillales</taxon>
        <taxon>Bacillaceae</taxon>
        <taxon>Robertmurraya</taxon>
    </lineage>
</organism>
<dbReference type="Gene3D" id="3.75.10.10">
    <property type="entry name" value="L-arginine/glycine Amidinotransferase, Chain A"/>
    <property type="match status" value="1"/>
</dbReference>
<proteinExistence type="predicted"/>
<evidence type="ECO:0000313" key="1">
    <source>
        <dbReference type="EMBL" id="MFC0476744.1"/>
    </source>
</evidence>
<evidence type="ECO:0000313" key="2">
    <source>
        <dbReference type="Proteomes" id="UP001589738"/>
    </source>
</evidence>
<sequence>MKPSCYTEYDPLKKMIVCHPKYMGSGKIRNVENQNTKKVSIHIDKAMSQHGEFVRALRDYGVEVEYLTPKEGMTEAVYTRDIAFTLGEEIFIAKMAHPPRVGEEENIIQWLNQHDIQHKDLFEDHIEGGDVLIDQDTIYMGVSNRTTEAAIQHIKSLLPDFNIIDLPFSDKFLHLDCIFNILSPTEALIYPGEFPKEKEEYLRSRYNLIEVSTKEQESLGTNILSIGNKRVFSHSKNVGVNQSLRHHGYEVIEIDFSEIIKSGGSFRCCSFPIIRASSN</sequence>